<feature type="region of interest" description="Disordered" evidence="1">
    <location>
        <begin position="1"/>
        <end position="63"/>
    </location>
</feature>
<dbReference type="VEuPathDB" id="FungiDB:PADG_00659"/>
<feature type="compositionally biased region" description="Basic and acidic residues" evidence="1">
    <location>
        <begin position="1"/>
        <end position="11"/>
    </location>
</feature>
<dbReference type="Proteomes" id="UP000242814">
    <property type="component" value="Unassembled WGS sequence"/>
</dbReference>
<dbReference type="AlphaFoldDB" id="A0A1D2JEM1"/>
<proteinExistence type="predicted"/>
<reference evidence="2 3" key="1">
    <citation type="submission" date="2016-06" db="EMBL/GenBank/DDBJ databases">
        <authorList>
            <person name="Kjaerup R.B."/>
            <person name="Dalgaard T.S."/>
            <person name="Juul-Madsen H.R."/>
        </authorList>
    </citation>
    <scope>NUCLEOTIDE SEQUENCE [LARGE SCALE GENOMIC DNA]</scope>
    <source>
        <strain evidence="2 3">Pb300</strain>
    </source>
</reference>
<evidence type="ECO:0000313" key="2">
    <source>
        <dbReference type="EMBL" id="ODH28685.1"/>
    </source>
</evidence>
<dbReference type="EMBL" id="LZYO01000143">
    <property type="protein sequence ID" value="ODH28685.1"/>
    <property type="molecule type" value="Genomic_DNA"/>
</dbReference>
<comment type="caution">
    <text evidence="2">The sequence shown here is derived from an EMBL/GenBank/DDBJ whole genome shotgun (WGS) entry which is preliminary data.</text>
</comment>
<protein>
    <submittedName>
        <fullName evidence="2">Uncharacterized protein</fullName>
    </submittedName>
</protein>
<sequence>MGAIQERRQIDADTTAEYGKFMGSSEGSDACVADGLGSERTERAAAADTECGESGSQGSFATAAESRRFDLKSTDGMKIPGPLPGLSVDWDMKDKWLEKNSTRRMLRFMNSLRKLQQVPEPLGRANFTGEELREANKIIVDDY</sequence>
<organism evidence="2 3">
    <name type="scientific">Paracoccidioides brasiliensis</name>
    <dbReference type="NCBI Taxonomy" id="121759"/>
    <lineage>
        <taxon>Eukaryota</taxon>
        <taxon>Fungi</taxon>
        <taxon>Dikarya</taxon>
        <taxon>Ascomycota</taxon>
        <taxon>Pezizomycotina</taxon>
        <taxon>Eurotiomycetes</taxon>
        <taxon>Eurotiomycetidae</taxon>
        <taxon>Onygenales</taxon>
        <taxon>Ajellomycetaceae</taxon>
        <taxon>Paracoccidioides</taxon>
    </lineage>
</organism>
<evidence type="ECO:0000313" key="3">
    <source>
        <dbReference type="Proteomes" id="UP000242814"/>
    </source>
</evidence>
<evidence type="ECO:0000256" key="1">
    <source>
        <dbReference type="SAM" id="MobiDB-lite"/>
    </source>
</evidence>
<gene>
    <name evidence="2" type="ORF">ACO22_03904</name>
</gene>
<name>A0A1D2JEM1_PARBR</name>
<accession>A0A1D2JEM1</accession>